<sequence length="399" mass="45335">MAIVGRPHSAEGNNDHGLFGRSLAAVSMTSAKEIYHSLSSIFANRKSDEVLEIEILTPESGPLLQDGLCIGITKAALVKAFLIARQKLTRYLTQLKENTVNGGLPDESDEANELSIATQIILLFDCEHVTACNWRKRYISSSMQQYDNQYESRHLEDLLQRETTLLSSFQCSPLHRHTKSPTLWQHRLWIMGKLLNLKEQNAMAYDPLCRLILKELDVVCKSGQLHPRNYYAFSYMRQLHALVCRYSSSKEGVSREEVLGDGSQALLLDLAILMIEPVLKWCLSNPSDISGWMYLFYLLDCDRQMMNSPSMQEDRMIAERIVVMKRTIQFAVHIATWEGESLWTFVDLMLARFGNGILPTADIARLELANSLPTSGARWKTTKLGVYKTYEGMRDESIS</sequence>
<comment type="similarity">
    <text evidence="1">Belongs to the protein prenyltransferase subunit alpha family.</text>
</comment>
<evidence type="ECO:0000256" key="4">
    <source>
        <dbReference type="ARBA" id="ARBA00022737"/>
    </source>
</evidence>
<gene>
    <name evidence="5" type="ORF">PMAA_027530</name>
</gene>
<proteinExistence type="inferred from homology"/>
<keyword evidence="4" id="KW-0677">Repeat</keyword>
<dbReference type="Gene3D" id="1.25.40.120">
    <property type="entry name" value="Protein prenylyltransferase"/>
    <property type="match status" value="1"/>
</dbReference>
<dbReference type="InterPro" id="IPR002088">
    <property type="entry name" value="Prenyl_trans_a"/>
</dbReference>
<dbReference type="VEuPathDB" id="FungiDB:PMAA_027530"/>
<evidence type="ECO:0008006" key="7">
    <source>
        <dbReference type="Google" id="ProtNLM"/>
    </source>
</evidence>
<dbReference type="GO" id="GO:0008318">
    <property type="term" value="F:protein prenyltransferase activity"/>
    <property type="evidence" value="ECO:0007669"/>
    <property type="project" value="InterPro"/>
</dbReference>
<dbReference type="AlphaFoldDB" id="B6Q233"/>
<evidence type="ECO:0000313" key="5">
    <source>
        <dbReference type="EMBL" id="EEA27916.1"/>
    </source>
</evidence>
<keyword evidence="3" id="KW-0808">Transferase</keyword>
<dbReference type="PANTHER" id="PTHR11129">
    <property type="entry name" value="PROTEIN FARNESYLTRANSFERASE ALPHA SUBUNIT/RAB GERANYLGERANYL TRANSFERASE ALPHA SUBUNIT"/>
    <property type="match status" value="1"/>
</dbReference>
<dbReference type="SUPFAM" id="SSF48439">
    <property type="entry name" value="Protein prenylyltransferase"/>
    <property type="match status" value="1"/>
</dbReference>
<accession>B6Q233</accession>
<dbReference type="GO" id="GO:0005737">
    <property type="term" value="C:cytoplasm"/>
    <property type="evidence" value="ECO:0007669"/>
    <property type="project" value="TreeGrafter"/>
</dbReference>
<protein>
    <recommendedName>
        <fullName evidence="7">Protein prenyltransferase</fullName>
    </recommendedName>
</protein>
<evidence type="ECO:0000313" key="6">
    <source>
        <dbReference type="Proteomes" id="UP000001294"/>
    </source>
</evidence>
<organism evidence="5 6">
    <name type="scientific">Talaromyces marneffei (strain ATCC 18224 / CBS 334.59 / QM 7333)</name>
    <name type="common">Penicillium marneffei</name>
    <dbReference type="NCBI Taxonomy" id="441960"/>
    <lineage>
        <taxon>Eukaryota</taxon>
        <taxon>Fungi</taxon>
        <taxon>Dikarya</taxon>
        <taxon>Ascomycota</taxon>
        <taxon>Pezizomycotina</taxon>
        <taxon>Eurotiomycetes</taxon>
        <taxon>Eurotiomycetidae</taxon>
        <taxon>Eurotiales</taxon>
        <taxon>Trichocomaceae</taxon>
        <taxon>Talaromyces</taxon>
        <taxon>Talaromyces sect. Talaromyces</taxon>
    </lineage>
</organism>
<dbReference type="Proteomes" id="UP000001294">
    <property type="component" value="Unassembled WGS sequence"/>
</dbReference>
<keyword evidence="6" id="KW-1185">Reference proteome</keyword>
<dbReference type="EMBL" id="DS995899">
    <property type="protein sequence ID" value="EEA27916.1"/>
    <property type="molecule type" value="Genomic_DNA"/>
</dbReference>
<reference evidence="6" key="1">
    <citation type="journal article" date="2015" name="Genome Announc.">
        <title>Genome sequence of the AIDS-associated pathogen Penicillium marneffei (ATCC18224) and its near taxonomic relative Talaromyces stipitatus (ATCC10500).</title>
        <authorList>
            <person name="Nierman W.C."/>
            <person name="Fedorova-Abrams N.D."/>
            <person name="Andrianopoulos A."/>
        </authorList>
    </citation>
    <scope>NUCLEOTIDE SEQUENCE [LARGE SCALE GENOMIC DNA]</scope>
    <source>
        <strain evidence="6">ATCC 18224 / CBS 334.59 / QM 7333</strain>
    </source>
</reference>
<evidence type="ECO:0000256" key="2">
    <source>
        <dbReference type="ARBA" id="ARBA00022602"/>
    </source>
</evidence>
<dbReference type="PANTHER" id="PTHR11129:SF3">
    <property type="entry name" value="PROTEIN PRENYLTRANSFERASE ALPHA SUBUNIT REPEAT-CONTAINING PROTEIN 1"/>
    <property type="match status" value="1"/>
</dbReference>
<dbReference type="Pfam" id="PF01239">
    <property type="entry name" value="PPTA"/>
    <property type="match status" value="2"/>
</dbReference>
<keyword evidence="2" id="KW-0637">Prenyltransferase</keyword>
<evidence type="ECO:0000256" key="3">
    <source>
        <dbReference type="ARBA" id="ARBA00022679"/>
    </source>
</evidence>
<evidence type="ECO:0000256" key="1">
    <source>
        <dbReference type="ARBA" id="ARBA00006734"/>
    </source>
</evidence>
<name>B6Q233_TALMQ</name>
<dbReference type="HOGENOM" id="CLU_044597_2_0_1"/>
<dbReference type="PhylomeDB" id="B6Q233"/>
<dbReference type="OrthoDB" id="5358702at2759"/>